<dbReference type="CDD" id="cd03479">
    <property type="entry name" value="Rieske_RO_Alpha_PhDO_like"/>
    <property type="match status" value="1"/>
</dbReference>
<dbReference type="InterPro" id="IPR045623">
    <property type="entry name" value="LigXa_C"/>
</dbReference>
<dbReference type="InterPro" id="IPR017941">
    <property type="entry name" value="Rieske_2Fe-2S"/>
</dbReference>
<feature type="region of interest" description="Disordered" evidence="6">
    <location>
        <begin position="291"/>
        <end position="338"/>
    </location>
</feature>
<dbReference type="Gene3D" id="2.102.10.10">
    <property type="entry name" value="Rieske [2Fe-2S] iron-sulphur domain"/>
    <property type="match status" value="1"/>
</dbReference>
<keyword evidence="2" id="KW-0479">Metal-binding</keyword>
<evidence type="ECO:0000259" key="7">
    <source>
        <dbReference type="PROSITE" id="PS51296"/>
    </source>
</evidence>
<dbReference type="PANTHER" id="PTHR21266">
    <property type="entry name" value="IRON-SULFUR DOMAIN CONTAINING PROTEIN"/>
    <property type="match status" value="1"/>
</dbReference>
<gene>
    <name evidence="8" type="ORF">METZ01_LOCUS160510</name>
</gene>
<evidence type="ECO:0000313" key="8">
    <source>
        <dbReference type="EMBL" id="SVB07656.1"/>
    </source>
</evidence>
<feature type="domain" description="Rieske" evidence="7">
    <location>
        <begin position="27"/>
        <end position="134"/>
    </location>
</feature>
<feature type="compositionally biased region" description="Polar residues" evidence="6">
    <location>
        <begin position="294"/>
        <end position="308"/>
    </location>
</feature>
<evidence type="ECO:0000256" key="3">
    <source>
        <dbReference type="ARBA" id="ARBA00023002"/>
    </source>
</evidence>
<keyword evidence="1" id="KW-0001">2Fe-2S</keyword>
<sequence>MLTESENAFITQTGPSTPMGEVMRRFWHPFLLSEELEERDGTPVRVKLLSEELIAFRDTNGSVGLLQERCPHRGASMFFGINQECGLLCTYHGWKFDVNGVCGDMASDLPGSTTKIKVKAKAYPTYESAGVLWAYMGPPDKQPPPPNFMFNNVPPENVIAIRIPIYCNYLQGLEGNIDSTHLGTLHARYEHAIPVDTDTDKPGYCSPDFTLYIQAKYRYAKIDVQDTEYGIRLIAIRPTDAGNQHVRINCHVLPYTTFIASQGMGSGVMMQVPIDDENHMRFSIRYRVTDEMETGSQPSHRSTNNPQGPSGHAPFTSEERQTRRASGMLMDPNDPKRRLKRADNDYMIDRKAQKEEFFAGITPVAEQDYALIESMGSIYDRTQEYLYPGDSAVIRVRQMLGKLARNLQEGIEPPGLASGVPTHKIRSEEIIVGPDDDPWLLAAEAGESAKRGEHIL</sequence>
<dbReference type="GO" id="GO:0051537">
    <property type="term" value="F:2 iron, 2 sulfur cluster binding"/>
    <property type="evidence" value="ECO:0007669"/>
    <property type="project" value="UniProtKB-KW"/>
</dbReference>
<dbReference type="Gene3D" id="3.90.380.10">
    <property type="entry name" value="Naphthalene 1,2-dioxygenase Alpha Subunit, Chain A, domain 1"/>
    <property type="match status" value="1"/>
</dbReference>
<reference evidence="8" key="1">
    <citation type="submission" date="2018-05" db="EMBL/GenBank/DDBJ databases">
        <authorList>
            <person name="Lanie J.A."/>
            <person name="Ng W.-L."/>
            <person name="Kazmierczak K.M."/>
            <person name="Andrzejewski T.M."/>
            <person name="Davidsen T.M."/>
            <person name="Wayne K.J."/>
            <person name="Tettelin H."/>
            <person name="Glass J.I."/>
            <person name="Rusch D."/>
            <person name="Podicherti R."/>
            <person name="Tsui H.-C.T."/>
            <person name="Winkler M.E."/>
        </authorList>
    </citation>
    <scope>NUCLEOTIDE SEQUENCE</scope>
</reference>
<evidence type="ECO:0000256" key="5">
    <source>
        <dbReference type="ARBA" id="ARBA00023014"/>
    </source>
</evidence>
<dbReference type="InterPro" id="IPR050584">
    <property type="entry name" value="Cholesterol_7-desaturase"/>
</dbReference>
<dbReference type="PANTHER" id="PTHR21266:SF59">
    <property type="entry name" value="BLR4922 PROTEIN"/>
    <property type="match status" value="1"/>
</dbReference>
<evidence type="ECO:0000256" key="1">
    <source>
        <dbReference type="ARBA" id="ARBA00022714"/>
    </source>
</evidence>
<name>A0A382B1F9_9ZZZZ</name>
<keyword evidence="5" id="KW-0411">Iron-sulfur</keyword>
<dbReference type="EMBL" id="UINC01027792">
    <property type="protein sequence ID" value="SVB07656.1"/>
    <property type="molecule type" value="Genomic_DNA"/>
</dbReference>
<dbReference type="GO" id="GO:0046872">
    <property type="term" value="F:metal ion binding"/>
    <property type="evidence" value="ECO:0007669"/>
    <property type="project" value="UniProtKB-KW"/>
</dbReference>
<keyword evidence="3" id="KW-0560">Oxidoreductase</keyword>
<protein>
    <recommendedName>
        <fullName evidence="7">Rieske domain-containing protein</fullName>
    </recommendedName>
</protein>
<keyword evidence="4" id="KW-0408">Iron</keyword>
<evidence type="ECO:0000256" key="4">
    <source>
        <dbReference type="ARBA" id="ARBA00023004"/>
    </source>
</evidence>
<dbReference type="GO" id="GO:0016491">
    <property type="term" value="F:oxidoreductase activity"/>
    <property type="evidence" value="ECO:0007669"/>
    <property type="project" value="UniProtKB-KW"/>
</dbReference>
<proteinExistence type="predicted"/>
<dbReference type="SUPFAM" id="SSF55961">
    <property type="entry name" value="Bet v1-like"/>
    <property type="match status" value="1"/>
</dbReference>
<accession>A0A382B1F9</accession>
<dbReference type="PROSITE" id="PS51296">
    <property type="entry name" value="RIESKE"/>
    <property type="match status" value="1"/>
</dbReference>
<dbReference type="AlphaFoldDB" id="A0A382B1F9"/>
<organism evidence="8">
    <name type="scientific">marine metagenome</name>
    <dbReference type="NCBI Taxonomy" id="408172"/>
    <lineage>
        <taxon>unclassified sequences</taxon>
        <taxon>metagenomes</taxon>
        <taxon>ecological metagenomes</taxon>
    </lineage>
</organism>
<dbReference type="SUPFAM" id="SSF50022">
    <property type="entry name" value="ISP domain"/>
    <property type="match status" value="1"/>
</dbReference>
<evidence type="ECO:0000256" key="2">
    <source>
        <dbReference type="ARBA" id="ARBA00022723"/>
    </source>
</evidence>
<evidence type="ECO:0000256" key="6">
    <source>
        <dbReference type="SAM" id="MobiDB-lite"/>
    </source>
</evidence>
<dbReference type="Pfam" id="PF19301">
    <property type="entry name" value="LigXa_C"/>
    <property type="match status" value="2"/>
</dbReference>
<dbReference type="Pfam" id="PF00355">
    <property type="entry name" value="Rieske"/>
    <property type="match status" value="1"/>
</dbReference>
<dbReference type="InterPro" id="IPR036922">
    <property type="entry name" value="Rieske_2Fe-2S_sf"/>
</dbReference>